<reference evidence="2" key="1">
    <citation type="journal article" date="2020" name="Stud. Mycol.">
        <title>101 Dothideomycetes genomes: a test case for predicting lifestyles and emergence of pathogens.</title>
        <authorList>
            <person name="Haridas S."/>
            <person name="Albert R."/>
            <person name="Binder M."/>
            <person name="Bloem J."/>
            <person name="Labutti K."/>
            <person name="Salamov A."/>
            <person name="Andreopoulos B."/>
            <person name="Baker S."/>
            <person name="Barry K."/>
            <person name="Bills G."/>
            <person name="Bluhm B."/>
            <person name="Cannon C."/>
            <person name="Castanera R."/>
            <person name="Culley D."/>
            <person name="Daum C."/>
            <person name="Ezra D."/>
            <person name="Gonzalez J."/>
            <person name="Henrissat B."/>
            <person name="Kuo A."/>
            <person name="Liang C."/>
            <person name="Lipzen A."/>
            <person name="Lutzoni F."/>
            <person name="Magnuson J."/>
            <person name="Mondo S."/>
            <person name="Nolan M."/>
            <person name="Ohm R."/>
            <person name="Pangilinan J."/>
            <person name="Park H.-J."/>
            <person name="Ramirez L."/>
            <person name="Alfaro M."/>
            <person name="Sun H."/>
            <person name="Tritt A."/>
            <person name="Yoshinaga Y."/>
            <person name="Zwiers L.-H."/>
            <person name="Turgeon B."/>
            <person name="Goodwin S."/>
            <person name="Spatafora J."/>
            <person name="Crous P."/>
            <person name="Grigoriev I."/>
        </authorList>
    </citation>
    <scope>NUCLEOTIDE SEQUENCE</scope>
    <source>
        <strain evidence="2">CBS 116435</strain>
    </source>
</reference>
<dbReference type="OrthoDB" id="6077599at2759"/>
<evidence type="ECO:0000259" key="1">
    <source>
        <dbReference type="PROSITE" id="PS51154"/>
    </source>
</evidence>
<dbReference type="NCBIfam" id="NF001664">
    <property type="entry name" value="PRK00431.1-6"/>
    <property type="match status" value="1"/>
</dbReference>
<accession>A0A9P4Q986</accession>
<keyword evidence="3" id="KW-1185">Reference proteome</keyword>
<gene>
    <name evidence="2" type="ORF">K431DRAFT_283448</name>
</gene>
<feature type="domain" description="Macro" evidence="1">
    <location>
        <begin position="26"/>
        <end position="209"/>
    </location>
</feature>
<proteinExistence type="predicted"/>
<dbReference type="SMART" id="SM00506">
    <property type="entry name" value="A1pp"/>
    <property type="match status" value="1"/>
</dbReference>
<dbReference type="SUPFAM" id="SSF52949">
    <property type="entry name" value="Macro domain-like"/>
    <property type="match status" value="1"/>
</dbReference>
<dbReference type="AlphaFoldDB" id="A0A9P4Q986"/>
<dbReference type="Pfam" id="PF01661">
    <property type="entry name" value="Macro"/>
    <property type="match status" value="1"/>
</dbReference>
<dbReference type="Gene3D" id="3.40.220.10">
    <property type="entry name" value="Leucine Aminopeptidase, subunit E, domain 1"/>
    <property type="match status" value="1"/>
</dbReference>
<sequence>MSTADLPTLPTLYKDSILKPPSKANTSTKPPSATLNSKISLVCTDLTSLRTDAIVNAANTSLLGGGGVDGAIHRAAGPKLLAECRTLHGCATGSAKITDAYDLPCQKVIHAVGPVYDYRDPEKSAKLLKGCYVTSLGLLKEHGLKSIAFSALSTGVYGYPSKDAAEVAIGAVREWLEENEEGKDVDKIVFCSFLEKDERAYESIVPKHFPPAEDK</sequence>
<dbReference type="PROSITE" id="PS51154">
    <property type="entry name" value="MACRO"/>
    <property type="match status" value="1"/>
</dbReference>
<comment type="caution">
    <text evidence="2">The sequence shown here is derived from an EMBL/GenBank/DDBJ whole genome shotgun (WGS) entry which is preliminary data.</text>
</comment>
<dbReference type="EMBL" id="MU003779">
    <property type="protein sequence ID" value="KAF2722942.1"/>
    <property type="molecule type" value="Genomic_DNA"/>
</dbReference>
<dbReference type="PANTHER" id="PTHR11106">
    <property type="entry name" value="GANGLIOSIDE INDUCED DIFFERENTIATION ASSOCIATED PROTEIN 2-RELATED"/>
    <property type="match status" value="1"/>
</dbReference>
<protein>
    <submittedName>
        <fullName evidence="2">A1pp-domain-containing protein</fullName>
    </submittedName>
</protein>
<dbReference type="InterPro" id="IPR002589">
    <property type="entry name" value="Macro_dom"/>
</dbReference>
<evidence type="ECO:0000313" key="2">
    <source>
        <dbReference type="EMBL" id="KAF2722942.1"/>
    </source>
</evidence>
<dbReference type="CDD" id="cd02908">
    <property type="entry name" value="Macro_OAADPr_deacetylase"/>
    <property type="match status" value="1"/>
</dbReference>
<name>A0A9P4Q986_9PEZI</name>
<dbReference type="InterPro" id="IPR043472">
    <property type="entry name" value="Macro_dom-like"/>
</dbReference>
<dbReference type="PANTHER" id="PTHR11106:SF27">
    <property type="entry name" value="MACRO DOMAIN-CONTAINING PROTEIN"/>
    <property type="match status" value="1"/>
</dbReference>
<evidence type="ECO:0000313" key="3">
    <source>
        <dbReference type="Proteomes" id="UP000799441"/>
    </source>
</evidence>
<organism evidence="2 3">
    <name type="scientific">Polychaeton citri CBS 116435</name>
    <dbReference type="NCBI Taxonomy" id="1314669"/>
    <lineage>
        <taxon>Eukaryota</taxon>
        <taxon>Fungi</taxon>
        <taxon>Dikarya</taxon>
        <taxon>Ascomycota</taxon>
        <taxon>Pezizomycotina</taxon>
        <taxon>Dothideomycetes</taxon>
        <taxon>Dothideomycetidae</taxon>
        <taxon>Capnodiales</taxon>
        <taxon>Capnodiaceae</taxon>
        <taxon>Polychaeton</taxon>
    </lineage>
</organism>
<dbReference type="Proteomes" id="UP000799441">
    <property type="component" value="Unassembled WGS sequence"/>
</dbReference>